<proteinExistence type="inferred from homology"/>
<dbReference type="Gene3D" id="1.20.5.170">
    <property type="match status" value="1"/>
</dbReference>
<dbReference type="PANTHER" id="PTHR23408">
    <property type="entry name" value="METHYLMALONYL-COA MUTASE"/>
    <property type="match status" value="1"/>
</dbReference>
<dbReference type="PANTHER" id="PTHR23408:SF3">
    <property type="entry name" value="METHYLMALONIC ACIDURIA TYPE A PROTEIN, MITOCHONDRIAL"/>
    <property type="match status" value="1"/>
</dbReference>
<gene>
    <name evidence="2" type="primary">meaB</name>
    <name evidence="2" type="ORF">SH580_02960</name>
</gene>
<organism evidence="2 3">
    <name type="scientific">Coraliomargarita algicola</name>
    <dbReference type="NCBI Taxonomy" id="3092156"/>
    <lineage>
        <taxon>Bacteria</taxon>
        <taxon>Pseudomonadati</taxon>
        <taxon>Verrucomicrobiota</taxon>
        <taxon>Opitutia</taxon>
        <taxon>Puniceicoccales</taxon>
        <taxon>Coraliomargaritaceae</taxon>
        <taxon>Coraliomargarita</taxon>
    </lineage>
</organism>
<keyword evidence="2" id="KW-0378">Hydrolase</keyword>
<dbReference type="EC" id="3.6.5.-" evidence="2"/>
<dbReference type="InterPro" id="IPR005129">
    <property type="entry name" value="GTPase_ArgK"/>
</dbReference>
<dbReference type="SUPFAM" id="SSF52540">
    <property type="entry name" value="P-loop containing nucleoside triphosphate hydrolases"/>
    <property type="match status" value="1"/>
</dbReference>
<dbReference type="Proteomes" id="UP001324993">
    <property type="component" value="Chromosome"/>
</dbReference>
<dbReference type="Gene3D" id="3.40.50.300">
    <property type="entry name" value="P-loop containing nucleotide triphosphate hydrolases"/>
    <property type="match status" value="1"/>
</dbReference>
<dbReference type="EMBL" id="CP138858">
    <property type="protein sequence ID" value="WPJ96662.1"/>
    <property type="molecule type" value="Genomic_DNA"/>
</dbReference>
<dbReference type="NCBIfam" id="TIGR00750">
    <property type="entry name" value="lao"/>
    <property type="match status" value="1"/>
</dbReference>
<evidence type="ECO:0000313" key="3">
    <source>
        <dbReference type="Proteomes" id="UP001324993"/>
    </source>
</evidence>
<evidence type="ECO:0000256" key="1">
    <source>
        <dbReference type="ARBA" id="ARBA00009625"/>
    </source>
</evidence>
<dbReference type="InterPro" id="IPR027417">
    <property type="entry name" value="P-loop_NTPase"/>
</dbReference>
<comment type="similarity">
    <text evidence="1">Belongs to the SIMIBI class G3E GTPase family. ArgK/MeaB subfamily.</text>
</comment>
<dbReference type="CDD" id="cd03114">
    <property type="entry name" value="MMAA-like"/>
    <property type="match status" value="1"/>
</dbReference>
<dbReference type="GO" id="GO:0016787">
    <property type="term" value="F:hydrolase activity"/>
    <property type="evidence" value="ECO:0007669"/>
    <property type="project" value="UniProtKB-KW"/>
</dbReference>
<dbReference type="NCBIfam" id="NF006958">
    <property type="entry name" value="PRK09435.1"/>
    <property type="match status" value="1"/>
</dbReference>
<reference evidence="2 3" key="1">
    <citation type="submission" date="2023-11" db="EMBL/GenBank/DDBJ databases">
        <title>Coraliomargarita sp. nov., isolated from marine algae.</title>
        <authorList>
            <person name="Lee J.K."/>
            <person name="Baek J.H."/>
            <person name="Kim J.M."/>
            <person name="Choi D.G."/>
            <person name="Jeon C.O."/>
        </authorList>
    </citation>
    <scope>NUCLEOTIDE SEQUENCE [LARGE SCALE GENOMIC DNA]</scope>
    <source>
        <strain evidence="2 3">J2-16</strain>
    </source>
</reference>
<name>A0ABZ0RKS1_9BACT</name>
<evidence type="ECO:0000313" key="2">
    <source>
        <dbReference type="EMBL" id="WPJ96662.1"/>
    </source>
</evidence>
<dbReference type="Gene3D" id="1.10.287.130">
    <property type="match status" value="1"/>
</dbReference>
<accession>A0ABZ0RKS1</accession>
<keyword evidence="3" id="KW-1185">Reference proteome</keyword>
<dbReference type="Pfam" id="PF03308">
    <property type="entry name" value="MeaB"/>
    <property type="match status" value="1"/>
</dbReference>
<protein>
    <submittedName>
        <fullName evidence="2">Methylmalonyl Co-A mutase-associated GTPase MeaB</fullName>
        <ecNumber evidence="2">3.6.5.-</ecNumber>
    </submittedName>
</protein>
<sequence>MRKPPDLPKLIAGIRASDRASLAQAITLVESRAPKHRAPARELMQAILPNTGGALRVGLTGTPGAGKSTFIEALGMMLCGRGKKVAVLAVDPSSSRTGGSILGDKTRMEDLARHENAFIRPSPSGNSLGGVAARTREALLLCEAAGYDVILVETVGVGQSETAVRTMTDFFLLLQIAGAGDELQGIKKGVIELADAIVVNKADGDNKMRAKLAKVEYTKVLHFLHPFTPGWKPKALTCSALNCEGIERVWQLIEGFRDQLTESGVFEARRREQNVDWFDSLLQSIVMERYRAEHGQQIQRMATAVKDGQMPVSVALDALLGD</sequence>
<dbReference type="RefSeq" id="WP_319833519.1">
    <property type="nucleotide sequence ID" value="NZ_CP138858.1"/>
</dbReference>